<evidence type="ECO:0000313" key="4">
    <source>
        <dbReference type="Proteomes" id="UP000811899"/>
    </source>
</evidence>
<evidence type="ECO:0000256" key="1">
    <source>
        <dbReference type="ARBA" id="ARBA00044777"/>
    </source>
</evidence>
<dbReference type="HAMAP" id="MF_01805">
    <property type="entry name" value="ScpA"/>
    <property type="match status" value="1"/>
</dbReference>
<dbReference type="RefSeq" id="WP_214171140.1">
    <property type="nucleotide sequence ID" value="NZ_JAHCVJ010000003.1"/>
</dbReference>
<dbReference type="GO" id="GO:0005737">
    <property type="term" value="C:cytoplasm"/>
    <property type="evidence" value="ECO:0007669"/>
    <property type="project" value="UniProtKB-SubCell"/>
</dbReference>
<gene>
    <name evidence="2" type="primary">scpA</name>
    <name evidence="3" type="ORF">KI809_08610</name>
</gene>
<sequence length="267" mass="30327">MPGSANQLLFDPQQYSAYTVRVESFEGPLDLLLHLIKKNEVEICDIPIATITRQYLEYLELMKELNLEIAGEFLVMASTLLQIKSRMLLPATEEDEAGEVEELDPRAELIKRLMEYQRYKDAAAVLGARELLGRDLFARSMPFPDELEEKEDDQPLELALFDLVEAFRQVLSKVPFEHFHDVISETISVAERIGRILDMIDQSGSVLFEDLFADEPLSRELVIATFLALLELCRLKSVRVAQGAPFGSILLMRGTEQMSGEIDYVEP</sequence>
<dbReference type="Pfam" id="PF02616">
    <property type="entry name" value="SMC_ScpA"/>
    <property type="match status" value="1"/>
</dbReference>
<dbReference type="PANTHER" id="PTHR33969:SF2">
    <property type="entry name" value="SEGREGATION AND CONDENSATION PROTEIN A"/>
    <property type="match status" value="1"/>
</dbReference>
<keyword evidence="2" id="KW-0963">Cytoplasm</keyword>
<comment type="subunit">
    <text evidence="2">Component of a cohesin-like complex composed of ScpA, ScpB and the Smc homodimer, in which ScpA and ScpB bind to the head domain of Smc. The presence of the three proteins is required for the association of the complex with DNA.</text>
</comment>
<comment type="similarity">
    <text evidence="2">Belongs to the ScpA family.</text>
</comment>
<proteinExistence type="inferred from homology"/>
<evidence type="ECO:0000313" key="3">
    <source>
        <dbReference type="EMBL" id="MBT0664361.1"/>
    </source>
</evidence>
<keyword evidence="2" id="KW-0159">Chromosome partition</keyword>
<dbReference type="GO" id="GO:0051301">
    <property type="term" value="P:cell division"/>
    <property type="evidence" value="ECO:0007669"/>
    <property type="project" value="UniProtKB-KW"/>
</dbReference>
<dbReference type="Gene3D" id="6.10.250.2410">
    <property type="match status" value="1"/>
</dbReference>
<dbReference type="Gene3D" id="1.10.10.580">
    <property type="entry name" value="Structural maintenance of chromosome 1. Chain E"/>
    <property type="match status" value="1"/>
</dbReference>
<comment type="function">
    <text evidence="2">Participates in chromosomal partition during cell division. May act via the formation of a condensin-like complex containing Smc and ScpB that pull DNA away from mid-cell into both cell halves.</text>
</comment>
<evidence type="ECO:0000256" key="2">
    <source>
        <dbReference type="HAMAP-Rule" id="MF_01805"/>
    </source>
</evidence>
<keyword evidence="2" id="KW-0131">Cell cycle</keyword>
<keyword evidence="4" id="KW-1185">Reference proteome</keyword>
<protein>
    <recommendedName>
        <fullName evidence="1 2">Segregation and condensation protein A</fullName>
    </recommendedName>
</protein>
<dbReference type="GO" id="GO:0006260">
    <property type="term" value="P:DNA replication"/>
    <property type="evidence" value="ECO:0007669"/>
    <property type="project" value="UniProtKB-UniRule"/>
</dbReference>
<dbReference type="Proteomes" id="UP000811899">
    <property type="component" value="Unassembled WGS sequence"/>
</dbReference>
<dbReference type="InterPro" id="IPR023093">
    <property type="entry name" value="ScpA-like_C"/>
</dbReference>
<reference evidence="3 4" key="1">
    <citation type="submission" date="2021-05" db="EMBL/GenBank/DDBJ databases">
        <title>The draft genome of Geobacter pelophilus DSM 12255.</title>
        <authorList>
            <person name="Xu Z."/>
            <person name="Masuda Y."/>
            <person name="Itoh H."/>
            <person name="Senoo K."/>
        </authorList>
    </citation>
    <scope>NUCLEOTIDE SEQUENCE [LARGE SCALE GENOMIC DNA]</scope>
    <source>
        <strain evidence="3 4">DSM 12255</strain>
    </source>
</reference>
<comment type="subcellular location">
    <subcellularLocation>
        <location evidence="2">Cytoplasm</location>
    </subcellularLocation>
    <text evidence="2">Associated with two foci at the outer edges of the nucleoid region in young cells, and at four foci within both cell halves in older cells.</text>
</comment>
<keyword evidence="2" id="KW-0132">Cell division</keyword>
<name>A0AAW4LB01_9BACT</name>
<dbReference type="AlphaFoldDB" id="A0AAW4LB01"/>
<organism evidence="3 4">
    <name type="scientific">Geoanaerobacter pelophilus</name>
    <dbReference type="NCBI Taxonomy" id="60036"/>
    <lineage>
        <taxon>Bacteria</taxon>
        <taxon>Pseudomonadati</taxon>
        <taxon>Thermodesulfobacteriota</taxon>
        <taxon>Desulfuromonadia</taxon>
        <taxon>Geobacterales</taxon>
        <taxon>Geobacteraceae</taxon>
        <taxon>Geoanaerobacter</taxon>
    </lineage>
</organism>
<dbReference type="PANTHER" id="PTHR33969">
    <property type="entry name" value="SEGREGATION AND CONDENSATION PROTEIN A"/>
    <property type="match status" value="1"/>
</dbReference>
<dbReference type="EMBL" id="JAHCVJ010000003">
    <property type="protein sequence ID" value="MBT0664361.1"/>
    <property type="molecule type" value="Genomic_DNA"/>
</dbReference>
<dbReference type="GO" id="GO:0007059">
    <property type="term" value="P:chromosome segregation"/>
    <property type="evidence" value="ECO:0007669"/>
    <property type="project" value="UniProtKB-UniRule"/>
</dbReference>
<dbReference type="InterPro" id="IPR003768">
    <property type="entry name" value="ScpA"/>
</dbReference>
<accession>A0AAW4LB01</accession>
<comment type="caution">
    <text evidence="3">The sequence shown here is derived from an EMBL/GenBank/DDBJ whole genome shotgun (WGS) entry which is preliminary data.</text>
</comment>